<protein>
    <submittedName>
        <fullName evidence="2">Uncharacterized protein</fullName>
    </submittedName>
</protein>
<keyword evidence="3" id="KW-1185">Reference proteome</keyword>
<keyword evidence="1" id="KW-0812">Transmembrane</keyword>
<accession>A0A0N1J011</accession>
<dbReference type="EMBL" id="LGCI01000011">
    <property type="protein sequence ID" value="KOY80215.1"/>
    <property type="molecule type" value="Genomic_DNA"/>
</dbReference>
<evidence type="ECO:0000256" key="1">
    <source>
        <dbReference type="SAM" id="Phobius"/>
    </source>
</evidence>
<keyword evidence="1" id="KW-1133">Transmembrane helix</keyword>
<evidence type="ECO:0000313" key="3">
    <source>
        <dbReference type="Proteomes" id="UP000037977"/>
    </source>
</evidence>
<dbReference type="STRING" id="33935.ADM90_20375"/>
<evidence type="ECO:0000313" key="2">
    <source>
        <dbReference type="EMBL" id="KOY80215.1"/>
    </source>
</evidence>
<comment type="caution">
    <text evidence="2">The sequence shown here is derived from an EMBL/GenBank/DDBJ whole genome shotgun (WGS) entry which is preliminary data.</text>
</comment>
<reference evidence="2 3" key="1">
    <citation type="submission" date="2015-07" db="EMBL/GenBank/DDBJ databases">
        <title>Genome sequencing project for genomic taxonomy and phylogenomics of Bacillus-like bacteria.</title>
        <authorList>
            <person name="Liu B."/>
            <person name="Wang J."/>
            <person name="Zhu Y."/>
            <person name="Liu G."/>
            <person name="Chen Q."/>
            <person name="Chen Z."/>
            <person name="Che J."/>
            <person name="Ge C."/>
            <person name="Shi H."/>
            <person name="Pan Z."/>
            <person name="Liu X."/>
        </authorList>
    </citation>
    <scope>NUCLEOTIDE SEQUENCE [LARGE SCALE GENOMIC DNA]</scope>
    <source>
        <strain evidence="2 3">DSM 54</strain>
    </source>
</reference>
<sequence length="102" mass="11574">MNMRGCIVCIELKNRSTVVSITVLLLLNRRINIALITNLFTVQVLLVNMICTACNVFFQTKSHLIMSIGGWLMIVMGVLLYFDMMTKIIAWFTPFFGGFTGF</sequence>
<name>A0A0N1J011_9BACI</name>
<dbReference type="Proteomes" id="UP000037977">
    <property type="component" value="Unassembled WGS sequence"/>
</dbReference>
<organism evidence="2 3">
    <name type="scientific">Lysinibacillus macroides</name>
    <dbReference type="NCBI Taxonomy" id="33935"/>
    <lineage>
        <taxon>Bacteria</taxon>
        <taxon>Bacillati</taxon>
        <taxon>Bacillota</taxon>
        <taxon>Bacilli</taxon>
        <taxon>Bacillales</taxon>
        <taxon>Bacillaceae</taxon>
        <taxon>Lysinibacillus</taxon>
    </lineage>
</organism>
<proteinExistence type="predicted"/>
<dbReference type="AlphaFoldDB" id="A0A0N1J011"/>
<keyword evidence="1" id="KW-0472">Membrane</keyword>
<feature type="transmembrane region" description="Helical" evidence="1">
    <location>
        <begin position="64"/>
        <end position="82"/>
    </location>
</feature>
<feature type="transmembrane region" description="Helical" evidence="1">
    <location>
        <begin position="33"/>
        <end position="58"/>
    </location>
</feature>
<dbReference type="PATRIC" id="fig|33935.3.peg.4311"/>
<gene>
    <name evidence="2" type="ORF">ADM90_20375</name>
</gene>